<dbReference type="Gene3D" id="3.30.420.10">
    <property type="entry name" value="Ribonuclease H-like superfamily/Ribonuclease H"/>
    <property type="match status" value="1"/>
</dbReference>
<dbReference type="GO" id="GO:0046872">
    <property type="term" value="F:metal ion binding"/>
    <property type="evidence" value="ECO:0007669"/>
    <property type="project" value="UniProtKB-KW"/>
</dbReference>
<name>A0A061GQV7_THECC</name>
<feature type="domain" description="Integrase catalytic" evidence="3">
    <location>
        <begin position="102"/>
        <end position="277"/>
    </location>
</feature>
<keyword evidence="1" id="KW-0479">Metal-binding</keyword>
<reference evidence="4 5" key="1">
    <citation type="journal article" date="2013" name="Genome Biol.">
        <title>The genome sequence of the most widely cultivated cacao type and its use to identify candidate genes regulating pod color.</title>
        <authorList>
            <person name="Motamayor J.C."/>
            <person name="Mockaitis K."/>
            <person name="Schmutz J."/>
            <person name="Haiminen N."/>
            <person name="Iii D.L."/>
            <person name="Cornejo O."/>
            <person name="Findley S.D."/>
            <person name="Zheng P."/>
            <person name="Utro F."/>
            <person name="Royaert S."/>
            <person name="Saski C."/>
            <person name="Jenkins J."/>
            <person name="Podicheti R."/>
            <person name="Zhao M."/>
            <person name="Scheffler B.E."/>
            <person name="Stack J.C."/>
            <person name="Feltus F.A."/>
            <person name="Mustiga G.M."/>
            <person name="Amores F."/>
            <person name="Phillips W."/>
            <person name="Marelli J.P."/>
            <person name="May G.D."/>
            <person name="Shapiro H."/>
            <person name="Ma J."/>
            <person name="Bustamante C.D."/>
            <person name="Schnell R.J."/>
            <person name="Main D."/>
            <person name="Gilbert D."/>
            <person name="Parida L."/>
            <person name="Kuhn D.N."/>
        </authorList>
    </citation>
    <scope>NUCLEOTIDE SEQUENCE [LARGE SCALE GENOMIC DNA]</scope>
    <source>
        <strain evidence="5">cv. Matina 1-6</strain>
    </source>
</reference>
<keyword evidence="5" id="KW-1185">Reference proteome</keyword>
<protein>
    <submittedName>
        <fullName evidence="4">Gag-protease-integrase-RT-RNaseH polyprotein</fullName>
    </submittedName>
</protein>
<dbReference type="PANTHER" id="PTHR42648">
    <property type="entry name" value="TRANSPOSASE, PUTATIVE-RELATED"/>
    <property type="match status" value="1"/>
</dbReference>
<dbReference type="HOGENOM" id="CLU_671592_0_0_1"/>
<evidence type="ECO:0000256" key="1">
    <source>
        <dbReference type="ARBA" id="ARBA00022723"/>
    </source>
</evidence>
<evidence type="ECO:0000313" key="4">
    <source>
        <dbReference type="EMBL" id="EOY31778.1"/>
    </source>
</evidence>
<dbReference type="Pfam" id="PF07727">
    <property type="entry name" value="RVT_2"/>
    <property type="match status" value="1"/>
</dbReference>
<dbReference type="eggNOG" id="KOG0017">
    <property type="taxonomic scope" value="Eukaryota"/>
</dbReference>
<dbReference type="EMBL" id="CM001887">
    <property type="protein sequence ID" value="EOY31778.1"/>
    <property type="molecule type" value="Genomic_DNA"/>
</dbReference>
<dbReference type="InterPro" id="IPR013103">
    <property type="entry name" value="RVT_2"/>
</dbReference>
<dbReference type="PANTHER" id="PTHR42648:SF28">
    <property type="entry name" value="TRANSPOSON-ENCODED PROTEIN WITH RIBONUCLEASE H-LIKE AND RETROVIRUS ZINC FINGER-LIKE DOMAINS"/>
    <property type="match status" value="1"/>
</dbReference>
<organism evidence="4 5">
    <name type="scientific">Theobroma cacao</name>
    <name type="common">Cacao</name>
    <name type="synonym">Cocoa</name>
    <dbReference type="NCBI Taxonomy" id="3641"/>
    <lineage>
        <taxon>Eukaryota</taxon>
        <taxon>Viridiplantae</taxon>
        <taxon>Streptophyta</taxon>
        <taxon>Embryophyta</taxon>
        <taxon>Tracheophyta</taxon>
        <taxon>Spermatophyta</taxon>
        <taxon>Magnoliopsida</taxon>
        <taxon>eudicotyledons</taxon>
        <taxon>Gunneridae</taxon>
        <taxon>Pentapetalae</taxon>
        <taxon>rosids</taxon>
        <taxon>malvids</taxon>
        <taxon>Malvales</taxon>
        <taxon>Malvaceae</taxon>
        <taxon>Byttnerioideae</taxon>
        <taxon>Theobroma</taxon>
    </lineage>
</organism>
<dbReference type="Proteomes" id="UP000026915">
    <property type="component" value="Chromosome 9"/>
</dbReference>
<dbReference type="InterPro" id="IPR036397">
    <property type="entry name" value="RNaseH_sf"/>
</dbReference>
<dbReference type="OMA" id="IIHIDIC"/>
<dbReference type="SUPFAM" id="SSF53098">
    <property type="entry name" value="Ribonuclease H-like"/>
    <property type="match status" value="1"/>
</dbReference>
<dbReference type="Gramene" id="EOY31778">
    <property type="protein sequence ID" value="EOY31778"/>
    <property type="gene ID" value="TCM_038906"/>
</dbReference>
<dbReference type="InParanoid" id="A0A061GQV7"/>
<accession>A0A061GQV7</accession>
<dbReference type="GO" id="GO:0003676">
    <property type="term" value="F:nucleic acid binding"/>
    <property type="evidence" value="ECO:0007669"/>
    <property type="project" value="InterPro"/>
</dbReference>
<dbReference type="InterPro" id="IPR039537">
    <property type="entry name" value="Retrotran_Ty1/copia-like"/>
</dbReference>
<dbReference type="PROSITE" id="PS50994">
    <property type="entry name" value="INTEGRASE"/>
    <property type="match status" value="1"/>
</dbReference>
<evidence type="ECO:0000259" key="3">
    <source>
        <dbReference type="PROSITE" id="PS50994"/>
    </source>
</evidence>
<evidence type="ECO:0000313" key="5">
    <source>
        <dbReference type="Proteomes" id="UP000026915"/>
    </source>
</evidence>
<dbReference type="AlphaFoldDB" id="A0A061GQV7"/>
<gene>
    <name evidence="4" type="ORF">TCM_038906</name>
</gene>
<proteinExistence type="predicted"/>
<dbReference type="GO" id="GO:0015074">
    <property type="term" value="P:DNA integration"/>
    <property type="evidence" value="ECO:0007669"/>
    <property type="project" value="InterPro"/>
</dbReference>
<dbReference type="STRING" id="3641.A0A061GQV7"/>
<dbReference type="GO" id="GO:0016787">
    <property type="term" value="F:hydrolase activity"/>
    <property type="evidence" value="ECO:0007669"/>
    <property type="project" value="UniProtKB-KW"/>
</dbReference>
<keyword evidence="2" id="KW-0378">Hydrolase</keyword>
<dbReference type="InterPro" id="IPR012337">
    <property type="entry name" value="RNaseH-like_sf"/>
</dbReference>
<evidence type="ECO:0000256" key="2">
    <source>
        <dbReference type="ARBA" id="ARBA00022801"/>
    </source>
</evidence>
<dbReference type="InterPro" id="IPR001584">
    <property type="entry name" value="Integrase_cat-core"/>
</dbReference>
<sequence length="410" mass="47244">MRDIVAQLKSLKEKWSINELLTTCFQKESKLIVESGESAHMATQGKKQMASQTKEKRLRHISIERIKRLVNDGVLSAQDFIDFDVYVDCIKGKLTDKTKKVAKKNSNISKIIHIDICSPNMDSYGLKYFISFIDDYSRYMYLYLLHNKNEALDAFKVFKAEVERQCKKQIKIVRLDKGREYYGRYTEDGQAPGPFMKFLEEHEIVAQYTLLGSPYHNGVVEKRNQTLMDMVRIPQAADDDIVDLVVQQISEIVEQPVMQHAPQEDANTTIRRLTRMKKLAIPSDYIVYLQEIDYNVGVKNDLETFSQVMSCKESKLWYNAMKDEMNSMAFNGVWNIVELPNGAKAIGCKWVFKTKNDSLGNIERYKARLITKGFIQKEGIDYAKTFYPVSSISFPFQFGIVSNGCENNVP</sequence>